<dbReference type="GO" id="GO:0009288">
    <property type="term" value="C:bacterial-type flagellum"/>
    <property type="evidence" value="ECO:0007669"/>
    <property type="project" value="UniProtKB-SubCell"/>
</dbReference>
<keyword evidence="8" id="KW-0966">Cell projection</keyword>
<feature type="domain" description="Flagellin N-terminal" evidence="6">
    <location>
        <begin position="3"/>
        <end position="138"/>
    </location>
</feature>
<dbReference type="GO" id="GO:0005198">
    <property type="term" value="F:structural molecule activity"/>
    <property type="evidence" value="ECO:0007669"/>
    <property type="project" value="UniProtKB-UniRule"/>
</dbReference>
<evidence type="ECO:0000313" key="8">
    <source>
        <dbReference type="EMBL" id="SEI85137.1"/>
    </source>
</evidence>
<dbReference type="Gene3D" id="1.20.1330.10">
    <property type="entry name" value="f41 fragment of flagellin, N-terminal domain"/>
    <property type="match status" value="2"/>
</dbReference>
<dbReference type="PANTHER" id="PTHR42792:SF2">
    <property type="entry name" value="FLAGELLIN"/>
    <property type="match status" value="1"/>
</dbReference>
<sequence length="662" mass="70830">MIIANNLLALQTMNQLDRNTKKANGFAKQLSSGERINSAGDGASDYAISEKMKVKIRALTQCSDNAKNGISMLDSASAAVDQQVNIMKKVRELAMKSANDTCTDKDRESLQSEVGQLLDQSEDIAQSTNFNGKALLNKAEFSREDKKFNALVPYRANPNHEQVLTFPTDKIATVSADGNTTGTGVPFGDYTAITTTPPNTYDFSAVVKGAALTAMPSVNTVIWDDASGTYGRVEQDATDHAFYVNSTAGKTLIEIQGITNAAFPAPAASNVSTAVYAPTTSPAVGSSVALSATPAFDSNTPPVVVAPSAYPVKNAPGSGILSYFDSSKSDATMEMDFSGLFPLSANGSKDLDGIGFSTACDGCGQFVTIQFDASTDDPQRYEDTSGTMSPPPLCYVIGVKSVTNSSDLLGAMFNGVTATAKAGGGTLPSATDTSTQIAERHDIEFNYYAATGKMTMSKTGQNFVFNNGIMGAMEKTDYFKPKQTLILQLGDESSQHTNMSIPNTTLSIMFPSDKSTWDITPKDSDYPSEWPSGYDTLTDGQKREKWQTDVWGYPSTNGGVDEKTCVSTRENATKFLGQVDQAVKYLLRSNTTLGAQSSRLQYTGENIDTSILNQTANESTIRDTDMAAAMVAYTKENTLTKLSQSMLAQANQMPSRVLSLLQ</sequence>
<keyword evidence="9" id="KW-1185">Reference proteome</keyword>
<keyword evidence="3 4" id="KW-0975">Bacterial flagellum</keyword>
<organism evidence="8 9">
    <name type="scientific">Propionispira arboris</name>
    <dbReference type="NCBI Taxonomy" id="84035"/>
    <lineage>
        <taxon>Bacteria</taxon>
        <taxon>Bacillati</taxon>
        <taxon>Bacillota</taxon>
        <taxon>Negativicutes</taxon>
        <taxon>Selenomonadales</taxon>
        <taxon>Selenomonadaceae</taxon>
        <taxon>Propionispira</taxon>
    </lineage>
</organism>
<evidence type="ECO:0000313" key="9">
    <source>
        <dbReference type="Proteomes" id="UP000199662"/>
    </source>
</evidence>
<dbReference type="InterPro" id="IPR046358">
    <property type="entry name" value="Flagellin_C"/>
</dbReference>
<keyword evidence="8" id="KW-0969">Cilium</keyword>
<evidence type="ECO:0000256" key="4">
    <source>
        <dbReference type="RuleBase" id="RU362073"/>
    </source>
</evidence>
<name>A0A1H6U6A9_9FIRM</name>
<dbReference type="InterPro" id="IPR001492">
    <property type="entry name" value="Flagellin"/>
</dbReference>
<dbReference type="Gene3D" id="6.10.10.10">
    <property type="entry name" value="Flagellar export chaperone, C-terminal domain"/>
    <property type="match status" value="1"/>
</dbReference>
<dbReference type="Pfam" id="PF00669">
    <property type="entry name" value="Flagellin_N"/>
    <property type="match status" value="1"/>
</dbReference>
<gene>
    <name evidence="8" type="ORF">SAMN05660742_101230</name>
</gene>
<dbReference type="SUPFAM" id="SSF64518">
    <property type="entry name" value="Phase 1 flagellin"/>
    <property type="match status" value="1"/>
</dbReference>
<proteinExistence type="inferred from homology"/>
<comment type="subcellular location">
    <subcellularLocation>
        <location evidence="4">Secreted</location>
    </subcellularLocation>
    <subcellularLocation>
        <location evidence="4">Bacterial flagellum</location>
    </subcellularLocation>
</comment>
<protein>
    <recommendedName>
        <fullName evidence="2 4">Flagellin</fullName>
    </recommendedName>
</protein>
<dbReference type="AlphaFoldDB" id="A0A1H6U6A9"/>
<keyword evidence="4" id="KW-0964">Secreted</keyword>
<reference evidence="8 9" key="1">
    <citation type="submission" date="2016-10" db="EMBL/GenBank/DDBJ databases">
        <authorList>
            <person name="de Groot N.N."/>
        </authorList>
    </citation>
    <scope>NUCLEOTIDE SEQUENCE [LARGE SCALE GENOMIC DNA]</scope>
    <source>
        <strain evidence="8 9">DSM 2179</strain>
    </source>
</reference>
<evidence type="ECO:0000256" key="3">
    <source>
        <dbReference type="ARBA" id="ARBA00023143"/>
    </source>
</evidence>
<dbReference type="PRINTS" id="PR00207">
    <property type="entry name" value="FLAGELLIN"/>
</dbReference>
<accession>A0A1H6U6A9</accession>
<dbReference type="GO" id="GO:0005576">
    <property type="term" value="C:extracellular region"/>
    <property type="evidence" value="ECO:0007669"/>
    <property type="project" value="UniProtKB-SubCell"/>
</dbReference>
<comment type="function">
    <text evidence="4">Flagellin is the subunit protein which polymerizes to form the filaments of bacterial flagella.</text>
</comment>
<dbReference type="RefSeq" id="WP_091828448.1">
    <property type="nucleotide sequence ID" value="NZ_FNZK01000001.1"/>
</dbReference>
<dbReference type="Pfam" id="PF00700">
    <property type="entry name" value="Flagellin_C"/>
    <property type="match status" value="1"/>
</dbReference>
<feature type="domain" description="Flagellin C-terminal" evidence="7">
    <location>
        <begin position="577"/>
        <end position="661"/>
    </location>
</feature>
<evidence type="ECO:0000259" key="7">
    <source>
        <dbReference type="Pfam" id="PF00700"/>
    </source>
</evidence>
<comment type="similarity">
    <text evidence="1 4">Belongs to the bacterial flagellin family.</text>
</comment>
<keyword evidence="8" id="KW-0282">Flagellum</keyword>
<dbReference type="InterPro" id="IPR001029">
    <property type="entry name" value="Flagellin_N"/>
</dbReference>
<dbReference type="STRING" id="84035.SAMN05660742_101230"/>
<dbReference type="InterPro" id="IPR042187">
    <property type="entry name" value="Flagellin_C_sub2"/>
</dbReference>
<dbReference type="EMBL" id="FNZK01000001">
    <property type="protein sequence ID" value="SEI85137.1"/>
    <property type="molecule type" value="Genomic_DNA"/>
</dbReference>
<evidence type="ECO:0000259" key="6">
    <source>
        <dbReference type="Pfam" id="PF00669"/>
    </source>
</evidence>
<dbReference type="PANTHER" id="PTHR42792">
    <property type="entry name" value="FLAGELLIN"/>
    <property type="match status" value="1"/>
</dbReference>
<dbReference type="Proteomes" id="UP000199662">
    <property type="component" value="Unassembled WGS sequence"/>
</dbReference>
<evidence type="ECO:0000256" key="2">
    <source>
        <dbReference type="ARBA" id="ARBA00020110"/>
    </source>
</evidence>
<evidence type="ECO:0000256" key="1">
    <source>
        <dbReference type="ARBA" id="ARBA00005709"/>
    </source>
</evidence>
<feature type="region of interest" description="Disordered" evidence="5">
    <location>
        <begin position="520"/>
        <end position="541"/>
    </location>
</feature>
<evidence type="ECO:0000256" key="5">
    <source>
        <dbReference type="SAM" id="MobiDB-lite"/>
    </source>
</evidence>